<accession>A0A1C5GGI3</accession>
<feature type="region of interest" description="Disordered" evidence="1">
    <location>
        <begin position="1"/>
        <end position="39"/>
    </location>
</feature>
<gene>
    <name evidence="2" type="ORF">GA0070610_5290</name>
</gene>
<dbReference type="AlphaFoldDB" id="A0A1C5GGI3"/>
<evidence type="ECO:0000313" key="2">
    <source>
        <dbReference type="EMBL" id="SCG18933.1"/>
    </source>
</evidence>
<dbReference type="Proteomes" id="UP000198251">
    <property type="component" value="Chromosome I"/>
</dbReference>
<name>A0A1C5GGI3_MICEH</name>
<feature type="compositionally biased region" description="Low complexity" evidence="1">
    <location>
        <begin position="23"/>
        <end position="39"/>
    </location>
</feature>
<proteinExistence type="predicted"/>
<evidence type="ECO:0000313" key="3">
    <source>
        <dbReference type="Proteomes" id="UP000198251"/>
    </source>
</evidence>
<sequence>MRALLEGEGMLDEAEDVGKPRNAGPAASTGPGPANAGMY</sequence>
<keyword evidence="3" id="KW-1185">Reference proteome</keyword>
<reference evidence="2 3" key="1">
    <citation type="submission" date="2016-06" db="EMBL/GenBank/DDBJ databases">
        <authorList>
            <person name="Kjaerup R.B."/>
            <person name="Dalgaard T.S."/>
            <person name="Juul-Madsen H.R."/>
        </authorList>
    </citation>
    <scope>NUCLEOTIDE SEQUENCE [LARGE SCALE GENOMIC DNA]</scope>
    <source>
        <strain evidence="2 3">DSM 43913</strain>
    </source>
</reference>
<dbReference type="EMBL" id="LT607733">
    <property type="protein sequence ID" value="SCG18933.1"/>
    <property type="molecule type" value="Genomic_DNA"/>
</dbReference>
<organism evidence="2 3">
    <name type="scientific">Micromonospora echinofusca</name>
    <dbReference type="NCBI Taxonomy" id="47858"/>
    <lineage>
        <taxon>Bacteria</taxon>
        <taxon>Bacillati</taxon>
        <taxon>Actinomycetota</taxon>
        <taxon>Actinomycetes</taxon>
        <taxon>Micromonosporales</taxon>
        <taxon>Micromonosporaceae</taxon>
        <taxon>Micromonospora</taxon>
    </lineage>
</organism>
<protein>
    <submittedName>
        <fullName evidence="2">Uncharacterized protein</fullName>
    </submittedName>
</protein>
<evidence type="ECO:0000256" key="1">
    <source>
        <dbReference type="SAM" id="MobiDB-lite"/>
    </source>
</evidence>